<dbReference type="InterPro" id="IPR020542">
    <property type="entry name" value="Asp_carbamoyltrfase_reg_C"/>
</dbReference>
<dbReference type="InterPro" id="IPR002801">
    <property type="entry name" value="Asp_carbamoylTrfase_reg"/>
</dbReference>
<dbReference type="Pfam" id="PF01948">
    <property type="entry name" value="PyrI"/>
    <property type="match status" value="1"/>
</dbReference>
<dbReference type="PANTHER" id="PTHR35805:SF1">
    <property type="entry name" value="ASPARTATE CARBAMOYLTRANSFERASE REGULATORY CHAIN"/>
    <property type="match status" value="1"/>
</dbReference>
<dbReference type="AlphaFoldDB" id="A0A413RC53"/>
<feature type="domain" description="Aspartate carbamoyltransferase regulatory subunit C-terminal" evidence="5">
    <location>
        <begin position="96"/>
        <end position="138"/>
    </location>
</feature>
<evidence type="ECO:0000256" key="3">
    <source>
        <dbReference type="ARBA" id="ARBA00022975"/>
    </source>
</evidence>
<keyword evidence="10" id="KW-1185">Reference proteome</keyword>
<dbReference type="Proteomes" id="UP000286186">
    <property type="component" value="Unassembled WGS sequence"/>
</dbReference>
<dbReference type="Gene3D" id="2.30.30.20">
    <property type="entry name" value="Aspartate carbamoyltransferase regulatory subunit, C-terminal domain"/>
    <property type="match status" value="1"/>
</dbReference>
<evidence type="ECO:0000256" key="2">
    <source>
        <dbReference type="ARBA" id="ARBA00022833"/>
    </source>
</evidence>
<dbReference type="GO" id="GO:0009347">
    <property type="term" value="C:aspartate carbamoyltransferase complex"/>
    <property type="evidence" value="ECO:0007669"/>
    <property type="project" value="InterPro"/>
</dbReference>
<evidence type="ECO:0000259" key="4">
    <source>
        <dbReference type="Pfam" id="PF01948"/>
    </source>
</evidence>
<evidence type="ECO:0000313" key="9">
    <source>
        <dbReference type="Proteomes" id="UP000283314"/>
    </source>
</evidence>
<dbReference type="EMBL" id="QROT01000003">
    <property type="protein sequence ID" value="RHL46435.1"/>
    <property type="molecule type" value="Genomic_DNA"/>
</dbReference>
<keyword evidence="6" id="KW-0808">Transferase</keyword>
<dbReference type="RefSeq" id="WP_117969699.1">
    <property type="nucleotide sequence ID" value="NZ_CABJDQ010000003.1"/>
</dbReference>
<dbReference type="GO" id="GO:0006221">
    <property type="term" value="P:pyrimidine nucleotide biosynthetic process"/>
    <property type="evidence" value="ECO:0007669"/>
    <property type="project" value="UniProtKB-KW"/>
</dbReference>
<dbReference type="NCBIfam" id="NF002063">
    <property type="entry name" value="PRK00893.1-3"/>
    <property type="match status" value="1"/>
</dbReference>
<accession>A0A413RC53</accession>
<dbReference type="GO" id="GO:0006207">
    <property type="term" value="P:'de novo' pyrimidine nucleobase biosynthetic process"/>
    <property type="evidence" value="ECO:0007669"/>
    <property type="project" value="InterPro"/>
</dbReference>
<reference evidence="9 10" key="1">
    <citation type="submission" date="2018-08" db="EMBL/GenBank/DDBJ databases">
        <title>A genome reference for cultivated species of the human gut microbiota.</title>
        <authorList>
            <person name="Zou Y."/>
            <person name="Xue W."/>
            <person name="Luo G."/>
        </authorList>
    </citation>
    <scope>NUCLEOTIDE SEQUENCE [LARGE SCALE GENOMIC DNA]</scope>
    <source>
        <strain evidence="8 9">AF37-4</strain>
        <strain evidence="7 11">AM23-22</strain>
        <strain evidence="6 10">AM44-11BH</strain>
    </source>
</reference>
<dbReference type="GeneID" id="66466475"/>
<dbReference type="PANTHER" id="PTHR35805">
    <property type="entry name" value="ASPARTATE CARBAMOYLTRANSFERASE REGULATORY CHAIN"/>
    <property type="match status" value="1"/>
</dbReference>
<gene>
    <name evidence="8" type="ORF">DW018_04400</name>
    <name evidence="7" type="ORF">DW652_07420</name>
    <name evidence="6" type="ORF">DW944_03250</name>
</gene>
<protein>
    <submittedName>
        <fullName evidence="6">Aspartate carbamoyltransferase regulatory subunit</fullName>
    </submittedName>
</protein>
<dbReference type="SUPFAM" id="SSF54893">
    <property type="entry name" value="Aspartate carbamoyltransferase, Regulatory-chain, N-terminal domain"/>
    <property type="match status" value="1"/>
</dbReference>
<comment type="caution">
    <text evidence="6">The sequence shown here is derived from an EMBL/GenBank/DDBJ whole genome shotgun (WGS) entry which is preliminary data.</text>
</comment>
<evidence type="ECO:0000313" key="8">
    <source>
        <dbReference type="EMBL" id="RHL46435.1"/>
    </source>
</evidence>
<evidence type="ECO:0000313" key="10">
    <source>
        <dbReference type="Proteomes" id="UP000284779"/>
    </source>
</evidence>
<dbReference type="Proteomes" id="UP000283314">
    <property type="component" value="Unassembled WGS sequence"/>
</dbReference>
<evidence type="ECO:0000259" key="5">
    <source>
        <dbReference type="Pfam" id="PF02748"/>
    </source>
</evidence>
<keyword evidence="3" id="KW-0665">Pyrimidine biosynthesis</keyword>
<organism evidence="6 10">
    <name type="scientific">Eubacterium ventriosum</name>
    <dbReference type="NCBI Taxonomy" id="39496"/>
    <lineage>
        <taxon>Bacteria</taxon>
        <taxon>Bacillati</taxon>
        <taxon>Bacillota</taxon>
        <taxon>Clostridia</taxon>
        <taxon>Eubacteriales</taxon>
        <taxon>Eubacteriaceae</taxon>
        <taxon>Eubacterium</taxon>
    </lineage>
</organism>
<dbReference type="InterPro" id="IPR036793">
    <property type="entry name" value="Asp_carbatrfase_reg_N_sf"/>
</dbReference>
<dbReference type="EMBL" id="QRHR01000006">
    <property type="protein sequence ID" value="RHF88559.1"/>
    <property type="molecule type" value="Genomic_DNA"/>
</dbReference>
<evidence type="ECO:0000313" key="11">
    <source>
        <dbReference type="Proteomes" id="UP000286186"/>
    </source>
</evidence>
<dbReference type="EMBL" id="QSFD01000002">
    <property type="protein sequence ID" value="RHA20165.1"/>
    <property type="molecule type" value="Genomic_DNA"/>
</dbReference>
<evidence type="ECO:0000256" key="1">
    <source>
        <dbReference type="ARBA" id="ARBA00022723"/>
    </source>
</evidence>
<evidence type="ECO:0000313" key="6">
    <source>
        <dbReference type="EMBL" id="RHA20165.1"/>
    </source>
</evidence>
<name>A0A413RC53_9FIRM</name>
<sequence length="146" mass="16828">MINVDEIFNGFVLDHIQAGRSMAIYHYLNLDELDCQVAIIKNARSGKMGRKDIIKVEGPLDIVDFDVLGFIDHNITVDIIKDGKLIEKRELKLPKKIVNVLHCKNPRCITSIEQELEHVFVLTDKENGIYSCQYCEEKQGKLWEKL</sequence>
<proteinExistence type="predicted"/>
<evidence type="ECO:0000313" key="7">
    <source>
        <dbReference type="EMBL" id="RHF88559.1"/>
    </source>
</evidence>
<dbReference type="Pfam" id="PF02748">
    <property type="entry name" value="PyrI_C"/>
    <property type="match status" value="1"/>
</dbReference>
<dbReference type="InterPro" id="IPR020545">
    <property type="entry name" value="Asp_carbamoyltransf_reg_N"/>
</dbReference>
<dbReference type="GO" id="GO:0046872">
    <property type="term" value="F:metal ion binding"/>
    <property type="evidence" value="ECO:0007669"/>
    <property type="project" value="UniProtKB-KW"/>
</dbReference>
<dbReference type="Proteomes" id="UP000284779">
    <property type="component" value="Unassembled WGS sequence"/>
</dbReference>
<dbReference type="InterPro" id="IPR036792">
    <property type="entry name" value="Asp_carbatrfase_reg_C_sf"/>
</dbReference>
<keyword evidence="1" id="KW-0479">Metal-binding</keyword>
<dbReference type="Gene3D" id="3.30.70.140">
    <property type="entry name" value="Aspartate carbamoyltransferase regulatory subunit, N-terminal domain"/>
    <property type="match status" value="1"/>
</dbReference>
<dbReference type="GO" id="GO:0016740">
    <property type="term" value="F:transferase activity"/>
    <property type="evidence" value="ECO:0007669"/>
    <property type="project" value="UniProtKB-KW"/>
</dbReference>
<keyword evidence="2" id="KW-0862">Zinc</keyword>
<dbReference type="SUPFAM" id="SSF57825">
    <property type="entry name" value="Aspartate carbamoyltransferase, Regulatory-chain, C-terminal domain"/>
    <property type="match status" value="1"/>
</dbReference>
<feature type="domain" description="Aspartate carbamoyltransferase regulatory subunit N-terminal" evidence="4">
    <location>
        <begin position="3"/>
        <end position="91"/>
    </location>
</feature>